<sequence>MVKVGILLAEDQVPINGSGEANSGNLASAEALSPVHEPEVFVPPGQNVGIKIACKDRELVQMLDDWRATENDGADCSRRYPWIIGTPENRQARQPANVEDGLGAVANLGPDLAPVVIISKDCLNKYLESLRGMVLNHGNAASFHLEEVDVYSIFIELVDDFDVLDQDYGAVGDASGLLQAALLVNIDIEAGARKVLHVAALVYDGVGVDVCIRFEGVVVIAYNDVSYDSFHTNSGIIAFNNGRDEQRQVSQSLGKHVDHIIRRDDFAGRNLQAIEHRADQGGLEKSILGDEISGGFANAGFVDGPVEQALQTKNLDGCQLLNRKVHEVHSLVSSDKVGPLKEGEAHLQQNDQEGNEDDAKHGRSAQDGVAHRLGEHHNDHNHSYRDDDYVNEGRRDLDHDVHVNQDAIVNAGGVFSQ</sequence>
<gene>
    <name evidence="1" type="ORF">OJ252_3145</name>
</gene>
<organism evidence="1 2">
    <name type="scientific">Cryptosporidium canis</name>
    <dbReference type="NCBI Taxonomy" id="195482"/>
    <lineage>
        <taxon>Eukaryota</taxon>
        <taxon>Sar</taxon>
        <taxon>Alveolata</taxon>
        <taxon>Apicomplexa</taxon>
        <taxon>Conoidasida</taxon>
        <taxon>Coccidia</taxon>
        <taxon>Eucoccidiorida</taxon>
        <taxon>Eimeriorina</taxon>
        <taxon>Cryptosporidiidae</taxon>
        <taxon>Cryptosporidium</taxon>
    </lineage>
</organism>
<evidence type="ECO:0000313" key="2">
    <source>
        <dbReference type="Proteomes" id="UP001071777"/>
    </source>
</evidence>
<comment type="caution">
    <text evidence="1">The sequence shown here is derived from an EMBL/GenBank/DDBJ whole genome shotgun (WGS) entry which is preliminary data.</text>
</comment>
<dbReference type="Proteomes" id="UP001071777">
    <property type="component" value="Unassembled WGS sequence"/>
</dbReference>
<evidence type="ECO:0000313" key="1">
    <source>
        <dbReference type="EMBL" id="KAJ1606517.1"/>
    </source>
</evidence>
<name>A0ABQ8P366_9CRYT</name>
<dbReference type="EMBL" id="JAPCXB010000139">
    <property type="protein sequence ID" value="KAJ1606517.1"/>
    <property type="molecule type" value="Genomic_DNA"/>
</dbReference>
<protein>
    <submittedName>
        <fullName evidence="1">Uncharacterized protein</fullName>
    </submittedName>
</protein>
<proteinExistence type="predicted"/>
<keyword evidence="2" id="KW-1185">Reference proteome</keyword>
<accession>A0ABQ8P366</accession>
<reference evidence="1" key="1">
    <citation type="submission" date="2022-10" db="EMBL/GenBank/DDBJ databases">
        <title>Adaptive evolution leads to modifications in subtelomeric GC content in a zoonotic Cryptosporidium species.</title>
        <authorList>
            <person name="Li J."/>
            <person name="Feng Y."/>
            <person name="Xiao L."/>
        </authorList>
    </citation>
    <scope>NUCLEOTIDE SEQUENCE</scope>
    <source>
        <strain evidence="1">25894</strain>
    </source>
</reference>